<name>A0A1C0Y744_9BACL</name>
<feature type="domain" description="Mannosyl-glycoprotein endo-beta-N-acetylglucosamidase-like" evidence="1">
    <location>
        <begin position="334"/>
        <end position="414"/>
    </location>
</feature>
<reference evidence="2 3" key="1">
    <citation type="submission" date="2016-07" db="EMBL/GenBank/DDBJ databases">
        <title>Caryophanon tenue genome sequencing.</title>
        <authorList>
            <person name="Verma A."/>
            <person name="Pal Y."/>
            <person name="Krishnamurthi S."/>
        </authorList>
    </citation>
    <scope>NUCLEOTIDE SEQUENCE [LARGE SCALE GENOMIC DNA]</scope>
    <source>
        <strain evidence="2 3">DSM 14152</strain>
    </source>
</reference>
<evidence type="ECO:0000313" key="3">
    <source>
        <dbReference type="Proteomes" id="UP000093199"/>
    </source>
</evidence>
<dbReference type="EMBL" id="MASJ01000039">
    <property type="protein sequence ID" value="OCS82986.1"/>
    <property type="molecule type" value="Genomic_DNA"/>
</dbReference>
<accession>A0A1C0Y744</accession>
<keyword evidence="3" id="KW-1185">Reference proteome</keyword>
<organism evidence="2 3">
    <name type="scientific">Caryophanon tenue</name>
    <dbReference type="NCBI Taxonomy" id="33978"/>
    <lineage>
        <taxon>Bacteria</taxon>
        <taxon>Bacillati</taxon>
        <taxon>Bacillota</taxon>
        <taxon>Bacilli</taxon>
        <taxon>Bacillales</taxon>
        <taxon>Caryophanaceae</taxon>
        <taxon>Caryophanon</taxon>
    </lineage>
</organism>
<dbReference type="InterPro" id="IPR002901">
    <property type="entry name" value="MGlyc_endo_b_GlcNAc-like_dom"/>
</dbReference>
<dbReference type="Proteomes" id="UP000093199">
    <property type="component" value="Unassembled WGS sequence"/>
</dbReference>
<evidence type="ECO:0000313" key="2">
    <source>
        <dbReference type="EMBL" id="OCS82986.1"/>
    </source>
</evidence>
<evidence type="ECO:0000259" key="1">
    <source>
        <dbReference type="Pfam" id="PF01832"/>
    </source>
</evidence>
<sequence>MKWIYSMIISIIVLSVGLEVAYAANNQGVELDKSWEITFTKPLYIDASIKDDKEAVSDFYAQFVCMINDDVVDQFTSCKTDKTVAVSIERVNDTTLNVRLNGVYSGKNYTIYVDGIQSQDGEIAPTYRETFETDNSCAYRWHEEVELHTTKAVHFKNPGGSNLHICSVGHVGDTPTYLMKRNYSSMAQGYYYPYVGESALYYAVNIDGQLMHVSKNDAEVVELGNNVTTYYTVEQRTLYRHIWNGTTYKKLSSYGAVTPNMEQKLTDGQKYYSTDGGITLSETPNGPAIVTSYRYFQNVSLRTPSAYREQELRHYIEQYVPANSVIHKEDFARILIDTQQQYNINATFLLAFALHESAAGTSCWATEANNIYSYKVVDGMTCQSPEHMEAAKHDSIAANTEAMAKWLNVQYGQLGEDYANGFVIGNKA</sequence>
<proteinExistence type="predicted"/>
<dbReference type="STRING" id="33978.A6M13_06185"/>
<comment type="caution">
    <text evidence="2">The sequence shown here is derived from an EMBL/GenBank/DDBJ whole genome shotgun (WGS) entry which is preliminary data.</text>
</comment>
<dbReference type="AlphaFoldDB" id="A0A1C0Y744"/>
<dbReference type="GO" id="GO:0004040">
    <property type="term" value="F:amidase activity"/>
    <property type="evidence" value="ECO:0007669"/>
    <property type="project" value="InterPro"/>
</dbReference>
<gene>
    <name evidence="2" type="ORF">A6M13_06185</name>
</gene>
<dbReference type="Gene3D" id="1.10.530.10">
    <property type="match status" value="1"/>
</dbReference>
<dbReference type="Pfam" id="PF01832">
    <property type="entry name" value="Glucosaminidase"/>
    <property type="match status" value="1"/>
</dbReference>
<protein>
    <recommendedName>
        <fullName evidence="1">Mannosyl-glycoprotein endo-beta-N-acetylglucosamidase-like domain-containing protein</fullName>
    </recommendedName>
</protein>
<dbReference type="RefSeq" id="WP_066547847.1">
    <property type="nucleotide sequence ID" value="NZ_MASJ01000039.1"/>
</dbReference>